<dbReference type="OrthoDB" id="1447208at2"/>
<name>A0A5C7B2I6_9FLAO</name>
<accession>A0A5C7B2I6</accession>
<dbReference type="EMBL" id="VOSC01000005">
    <property type="protein sequence ID" value="TXE15108.1"/>
    <property type="molecule type" value="Genomic_DNA"/>
</dbReference>
<sequence>MNRRIVFVFACFGILLSSCKKPQTSNQELLSIVTKLQTDNDFYYLKTLEPNKEDIKKIVRDSFFIELLNDYSKKIWQNVDLFSKKLMMLENKSDKVAIVASNKMQLVDWRHMTGVPIKYNVLSEFIYDDITVYGLQFIDSEGNLIKERDAFFKVDDKWIFIPEAYKAFIE</sequence>
<protein>
    <recommendedName>
        <fullName evidence="3">Lipoprotein</fullName>
    </recommendedName>
</protein>
<dbReference type="AlphaFoldDB" id="A0A5C7B2I6"/>
<dbReference type="PROSITE" id="PS51257">
    <property type="entry name" value="PROKAR_LIPOPROTEIN"/>
    <property type="match status" value="1"/>
</dbReference>
<reference evidence="2" key="1">
    <citation type="submission" date="2019-08" db="EMBL/GenBank/DDBJ databases">
        <title>Seonamhaeicola sediminis sp. nov., isolated from marine sediment.</title>
        <authorList>
            <person name="Cao W.R."/>
        </authorList>
    </citation>
    <scope>NUCLEOTIDE SEQUENCE [LARGE SCALE GENOMIC DNA]</scope>
    <source>
        <strain evidence="2">Gy8</strain>
    </source>
</reference>
<evidence type="ECO:0000313" key="2">
    <source>
        <dbReference type="Proteomes" id="UP000321790"/>
    </source>
</evidence>
<gene>
    <name evidence="1" type="ORF">FUA26_00965</name>
</gene>
<comment type="caution">
    <text evidence="1">The sequence shown here is derived from an EMBL/GenBank/DDBJ whole genome shotgun (WGS) entry which is preliminary data.</text>
</comment>
<dbReference type="RefSeq" id="WP_147130563.1">
    <property type="nucleotide sequence ID" value="NZ_VOSC01000005.1"/>
</dbReference>
<organism evidence="1 2">
    <name type="scientific">Seonamhaeicola algicola</name>
    <dbReference type="NCBI Taxonomy" id="1719036"/>
    <lineage>
        <taxon>Bacteria</taxon>
        <taxon>Pseudomonadati</taxon>
        <taxon>Bacteroidota</taxon>
        <taxon>Flavobacteriia</taxon>
        <taxon>Flavobacteriales</taxon>
        <taxon>Flavobacteriaceae</taxon>
    </lineage>
</organism>
<evidence type="ECO:0000313" key="1">
    <source>
        <dbReference type="EMBL" id="TXE15108.1"/>
    </source>
</evidence>
<proteinExistence type="predicted"/>
<evidence type="ECO:0008006" key="3">
    <source>
        <dbReference type="Google" id="ProtNLM"/>
    </source>
</evidence>
<dbReference type="Proteomes" id="UP000321790">
    <property type="component" value="Unassembled WGS sequence"/>
</dbReference>
<keyword evidence="2" id="KW-1185">Reference proteome</keyword>